<keyword evidence="1" id="KW-0175">Coiled coil</keyword>
<organism evidence="3 4">
    <name type="scientific">Thiospirochaeta perfilievii</name>
    <dbReference type="NCBI Taxonomy" id="252967"/>
    <lineage>
        <taxon>Bacteria</taxon>
        <taxon>Pseudomonadati</taxon>
        <taxon>Spirochaetota</taxon>
        <taxon>Spirochaetia</taxon>
        <taxon>Spirochaetales</taxon>
        <taxon>Spirochaetaceae</taxon>
        <taxon>Thiospirochaeta</taxon>
    </lineage>
</organism>
<accession>A0A5C1Q5A1</accession>
<evidence type="ECO:0000256" key="1">
    <source>
        <dbReference type="SAM" id="Coils"/>
    </source>
</evidence>
<dbReference type="AlphaFoldDB" id="A0A5C1Q5A1"/>
<protein>
    <submittedName>
        <fullName evidence="3">Uncharacterized protein</fullName>
    </submittedName>
</protein>
<dbReference type="OrthoDB" id="9769023at2"/>
<reference evidence="3 4" key="1">
    <citation type="submission" date="2019-02" db="EMBL/GenBank/DDBJ databases">
        <authorList>
            <person name="Fomenkov A."/>
            <person name="Dubinina G."/>
            <person name="Grabovich M."/>
            <person name="Vincze T."/>
            <person name="Roberts R.J."/>
        </authorList>
    </citation>
    <scope>NUCLEOTIDE SEQUENCE [LARGE SCALE GENOMIC DNA]</scope>
    <source>
        <strain evidence="3 4">P</strain>
    </source>
</reference>
<feature type="chain" id="PRO_5022911483" evidence="2">
    <location>
        <begin position="24"/>
        <end position="455"/>
    </location>
</feature>
<evidence type="ECO:0000313" key="3">
    <source>
        <dbReference type="EMBL" id="QEN03205.1"/>
    </source>
</evidence>
<dbReference type="RefSeq" id="WP_149566465.1">
    <property type="nucleotide sequence ID" value="NZ_CP035807.1"/>
</dbReference>
<keyword evidence="2" id="KW-0732">Signal</keyword>
<dbReference type="EMBL" id="CP035807">
    <property type="protein sequence ID" value="QEN03205.1"/>
    <property type="molecule type" value="Genomic_DNA"/>
</dbReference>
<reference evidence="3 4" key="2">
    <citation type="submission" date="2019-09" db="EMBL/GenBank/DDBJ databases">
        <title>Complete Genome Sequence and Methylome Analysis of free living Spirochaetas.</title>
        <authorList>
            <person name="Leshcheva N."/>
            <person name="Mikheeva N."/>
        </authorList>
    </citation>
    <scope>NUCLEOTIDE SEQUENCE [LARGE SCALE GENOMIC DNA]</scope>
    <source>
        <strain evidence="3 4">P</strain>
    </source>
</reference>
<sequence length="455" mass="51935">MVKKAKLLLFWFLILLFSSCTSLYTNKTHYREVDYQLSIGENQKALDEFLQTKERVYSEKDRVLYYIEEGILYRLAGEYRKSNDSLTLAENSIEDLFTKSISKGILSNVLNDNALPYSGEDYEDIYINIFKALNYFHLKEFESALVEVRKVNLKLDNLENRYKGVLEELNSSEDVDIPTADFNFHNDVLARYLGIIAYRLTGLDDDSRIEREYLIKAFNYQESIYNFNLPSLPTESSDMAIINVLSFSGYSPEKVADTLAIYGSGGYLSLGSNSSYLGFHSIRHSGVTSDLSLKLQFPRLESLYDPVSYVEVFVDGISYGYLDLIENIDNIAIETFKVKQPVIVGKTILRAISKAVISEISEDTITENYGEGFGLLSGLLGDIFMQVTENSDLRSSRYLPSKVRGLEILVEPGFHDISVVYYNSNFIEIFEESFNNQNIKTGSLNLFESTLMRKR</sequence>
<feature type="signal peptide" evidence="2">
    <location>
        <begin position="1"/>
        <end position="23"/>
    </location>
</feature>
<evidence type="ECO:0000256" key="2">
    <source>
        <dbReference type="SAM" id="SignalP"/>
    </source>
</evidence>
<keyword evidence="4" id="KW-1185">Reference proteome</keyword>
<evidence type="ECO:0000313" key="4">
    <source>
        <dbReference type="Proteomes" id="UP000323824"/>
    </source>
</evidence>
<name>A0A5C1Q5A1_9SPIO</name>
<dbReference type="PROSITE" id="PS51257">
    <property type="entry name" value="PROKAR_LIPOPROTEIN"/>
    <property type="match status" value="1"/>
</dbReference>
<proteinExistence type="predicted"/>
<dbReference type="KEGG" id="sper:EW093_00300"/>
<feature type="coiled-coil region" evidence="1">
    <location>
        <begin position="141"/>
        <end position="175"/>
    </location>
</feature>
<dbReference type="Proteomes" id="UP000323824">
    <property type="component" value="Chromosome"/>
</dbReference>
<gene>
    <name evidence="3" type="ORF">EW093_00300</name>
</gene>